<evidence type="ECO:0000256" key="1">
    <source>
        <dbReference type="SAM" id="MobiDB-lite"/>
    </source>
</evidence>
<dbReference type="Gene3D" id="3.40.50.10140">
    <property type="entry name" value="Toll/interleukin-1 receptor homology (TIR) domain"/>
    <property type="match status" value="1"/>
</dbReference>
<name>A0ABP0GWY3_CLALP</name>
<feature type="compositionally biased region" description="Polar residues" evidence="1">
    <location>
        <begin position="413"/>
        <end position="429"/>
    </location>
</feature>
<accession>A0ABP0GWY3</accession>
<feature type="compositionally biased region" description="Low complexity" evidence="1">
    <location>
        <begin position="565"/>
        <end position="577"/>
    </location>
</feature>
<evidence type="ECO:0000259" key="2">
    <source>
        <dbReference type="PROSITE" id="PS50104"/>
    </source>
</evidence>
<dbReference type="SUPFAM" id="SSF52200">
    <property type="entry name" value="Toll/Interleukin receptor TIR domain"/>
    <property type="match status" value="1"/>
</dbReference>
<protein>
    <recommendedName>
        <fullName evidence="2">TIR domain-containing protein</fullName>
    </recommendedName>
</protein>
<feature type="compositionally biased region" description="Polar residues" evidence="1">
    <location>
        <begin position="473"/>
        <end position="484"/>
    </location>
</feature>
<feature type="region of interest" description="Disordered" evidence="1">
    <location>
        <begin position="408"/>
        <end position="484"/>
    </location>
</feature>
<feature type="compositionally biased region" description="Polar residues" evidence="1">
    <location>
        <begin position="578"/>
        <end position="599"/>
    </location>
</feature>
<feature type="compositionally biased region" description="Polar residues" evidence="1">
    <location>
        <begin position="1"/>
        <end position="14"/>
    </location>
</feature>
<reference evidence="3 4" key="1">
    <citation type="submission" date="2024-02" db="EMBL/GenBank/DDBJ databases">
        <authorList>
            <person name="Daric V."/>
            <person name="Darras S."/>
        </authorList>
    </citation>
    <scope>NUCLEOTIDE SEQUENCE [LARGE SCALE GENOMIC DNA]</scope>
</reference>
<sequence length="626" mass="69854">MDEDISLNSGQSNTDAEKTVATSKEPDKFSDDGLFGAKPCPYKQKPTKYKDENDDESEYDLKIFPNRPYSFDNDVLCVYDSEKNFDYEKAQKIMKRFSDRKLKVIDYAKSLQPGWTKVEAVRSLMESCKYTCFVVTRNFFSSLWLKFKADMAIQAMLECKGKQYTVIVIVMDDMEAEDLPLEFQTLSPIFEKERYFENRLQNACKDFSICKPKKRKQRHKCKESKFSTLPSTSSMAQGVDNACKFNAKSKKDTSIKNHRISHGNNCLLATSQKASNSSSSQQIQVFADVHMPSHLPDRYKSQKQSINAIQQQQFNNSGSRSLASVLPNKQIAWDEETNEQDVDDVTGNSSQEISHIPIGSQIQPLSPLKVPNAILEDVARNQNFASNHTDLDIGSFLSVHDTTVHNPEVNLPKTLQPSVAGTNRISSQLTERKQPVEHTFGEEEGRSLDSDVVISCHSSRPDVDEEITDEQNTHSAPRRSSNGMSLTNANFLSSAINGNPELASAERIRFSSPSSISGQGCSVIGFPKETKTETLKQSTEPSDLLQRQCIEHSISTDFGIESNSSSLSNFSEGSNASVPRQISSQPVSGYGSLSTWNSSGEESSILSTVKDKLLKLTQNFGLSKRD</sequence>
<feature type="domain" description="TIR" evidence="2">
    <location>
        <begin position="71"/>
        <end position="229"/>
    </location>
</feature>
<dbReference type="Proteomes" id="UP001642483">
    <property type="component" value="Unassembled WGS sequence"/>
</dbReference>
<feature type="compositionally biased region" description="Basic and acidic residues" evidence="1">
    <location>
        <begin position="430"/>
        <end position="449"/>
    </location>
</feature>
<proteinExistence type="predicted"/>
<feature type="region of interest" description="Disordered" evidence="1">
    <location>
        <begin position="565"/>
        <end position="599"/>
    </location>
</feature>
<dbReference type="EMBL" id="CAWYQH010000152">
    <property type="protein sequence ID" value="CAK8696248.1"/>
    <property type="molecule type" value="Genomic_DNA"/>
</dbReference>
<comment type="caution">
    <text evidence="3">The sequence shown here is derived from an EMBL/GenBank/DDBJ whole genome shotgun (WGS) entry which is preliminary data.</text>
</comment>
<gene>
    <name evidence="3" type="ORF">CVLEPA_LOCUS29419</name>
</gene>
<dbReference type="InterPro" id="IPR035897">
    <property type="entry name" value="Toll_tir_struct_dom_sf"/>
</dbReference>
<feature type="region of interest" description="Disordered" evidence="1">
    <location>
        <begin position="1"/>
        <end position="54"/>
    </location>
</feature>
<evidence type="ECO:0000313" key="4">
    <source>
        <dbReference type="Proteomes" id="UP001642483"/>
    </source>
</evidence>
<evidence type="ECO:0000313" key="3">
    <source>
        <dbReference type="EMBL" id="CAK8696248.1"/>
    </source>
</evidence>
<dbReference type="InterPro" id="IPR000157">
    <property type="entry name" value="TIR_dom"/>
</dbReference>
<dbReference type="PROSITE" id="PS50104">
    <property type="entry name" value="TIR"/>
    <property type="match status" value="1"/>
</dbReference>
<keyword evidence="4" id="KW-1185">Reference proteome</keyword>
<organism evidence="3 4">
    <name type="scientific">Clavelina lepadiformis</name>
    <name type="common">Light-bulb sea squirt</name>
    <name type="synonym">Ascidia lepadiformis</name>
    <dbReference type="NCBI Taxonomy" id="159417"/>
    <lineage>
        <taxon>Eukaryota</taxon>
        <taxon>Metazoa</taxon>
        <taxon>Chordata</taxon>
        <taxon>Tunicata</taxon>
        <taxon>Ascidiacea</taxon>
        <taxon>Aplousobranchia</taxon>
        <taxon>Clavelinidae</taxon>
        <taxon>Clavelina</taxon>
    </lineage>
</organism>